<organism evidence="2 3">
    <name type="scientific">Pseudomonas taiwanensis SJ9</name>
    <dbReference type="NCBI Taxonomy" id="1388762"/>
    <lineage>
        <taxon>Bacteria</taxon>
        <taxon>Pseudomonadati</taxon>
        <taxon>Pseudomonadota</taxon>
        <taxon>Gammaproteobacteria</taxon>
        <taxon>Pseudomonadales</taxon>
        <taxon>Pseudomonadaceae</taxon>
        <taxon>Pseudomonas</taxon>
    </lineage>
</organism>
<proteinExistence type="predicted"/>
<sequence>MAVEAVSRGLEMKVELVQLAGRDGDTAYNLQRTIEAIGNCGADTDLLVFPETQLMGFPTEENIGRIAEPLDGPSITAVQQAAQAQNVAVVVGMAEAADDGRFYNTTVLVTPEGVALTYRKTHLWASDCGVFTPGDRFATALFKGIRVGLLICFDIEFPETARALGQLGAELIIITNGNMDPYGPTHRTAITARAMENQAFAVMVNRVGDGDGGLVFAGGSAVVDPYGQLLCEAGRGECRITVELAMDQLQQSRRDYTYIAQRRIQLPGEQVEHANGLRELIIPS</sequence>
<feature type="domain" description="CN hydrolase" evidence="1">
    <location>
        <begin position="12"/>
        <end position="246"/>
    </location>
</feature>
<dbReference type="GO" id="GO:0016787">
    <property type="term" value="F:hydrolase activity"/>
    <property type="evidence" value="ECO:0007669"/>
    <property type="project" value="UniProtKB-KW"/>
</dbReference>
<dbReference type="PROSITE" id="PS50263">
    <property type="entry name" value="CN_HYDROLASE"/>
    <property type="match status" value="1"/>
</dbReference>
<dbReference type="Proteomes" id="UP000018511">
    <property type="component" value="Unassembled WGS sequence"/>
</dbReference>
<evidence type="ECO:0000313" key="3">
    <source>
        <dbReference type="Proteomes" id="UP000018511"/>
    </source>
</evidence>
<dbReference type="PATRIC" id="fig|1388762.3.peg.5847"/>
<evidence type="ECO:0000313" key="2">
    <source>
        <dbReference type="EMBL" id="ESW36240.1"/>
    </source>
</evidence>
<dbReference type="PANTHER" id="PTHR23088:SF27">
    <property type="entry name" value="DEAMINATED GLUTATHIONE AMIDASE"/>
    <property type="match status" value="1"/>
</dbReference>
<gene>
    <name evidence="2" type="ORF">O164_31130</name>
</gene>
<dbReference type="Pfam" id="PF00795">
    <property type="entry name" value="CN_hydrolase"/>
    <property type="match status" value="1"/>
</dbReference>
<accession>V7D3Z7</accession>
<dbReference type="InterPro" id="IPR003010">
    <property type="entry name" value="C-N_Hydrolase"/>
</dbReference>
<protein>
    <submittedName>
        <fullName evidence="2">Carbon-nitrogen hydrolase</fullName>
    </submittedName>
</protein>
<dbReference type="AlphaFoldDB" id="V7D3Z7"/>
<dbReference type="EMBL" id="AXUP01000622">
    <property type="protein sequence ID" value="ESW36240.1"/>
    <property type="molecule type" value="Genomic_DNA"/>
</dbReference>
<comment type="caution">
    <text evidence="2">The sequence shown here is derived from an EMBL/GenBank/DDBJ whole genome shotgun (WGS) entry which is preliminary data.</text>
</comment>
<dbReference type="Gene3D" id="3.60.110.10">
    <property type="entry name" value="Carbon-nitrogen hydrolase"/>
    <property type="match status" value="1"/>
</dbReference>
<name>V7D3Z7_9PSED</name>
<keyword evidence="2" id="KW-0378">Hydrolase</keyword>
<dbReference type="SUPFAM" id="SSF56317">
    <property type="entry name" value="Carbon-nitrogen hydrolase"/>
    <property type="match status" value="1"/>
</dbReference>
<evidence type="ECO:0000259" key="1">
    <source>
        <dbReference type="PROSITE" id="PS50263"/>
    </source>
</evidence>
<dbReference type="PANTHER" id="PTHR23088">
    <property type="entry name" value="NITRILASE-RELATED"/>
    <property type="match status" value="1"/>
</dbReference>
<dbReference type="InterPro" id="IPR036526">
    <property type="entry name" value="C-N_Hydrolase_sf"/>
</dbReference>
<reference evidence="2 3" key="1">
    <citation type="submission" date="2013-10" db="EMBL/GenBank/DDBJ databases">
        <title>Whole Genome Shotgun Sequence of Pseudomonas taiwanensis SJ9.</title>
        <authorList>
            <person name="Hong S.-J."/>
            <person name="Shin J.-H."/>
        </authorList>
    </citation>
    <scope>NUCLEOTIDE SEQUENCE [LARGE SCALE GENOMIC DNA]</scope>
    <source>
        <strain evidence="2 3">SJ9</strain>
    </source>
</reference>
<dbReference type="InterPro" id="IPR044083">
    <property type="entry name" value="RamA-like"/>
</dbReference>
<dbReference type="CDD" id="cd07576">
    <property type="entry name" value="R-amidase_like"/>
    <property type="match status" value="1"/>
</dbReference>